<keyword evidence="4 6" id="KW-0663">Pyridoxal phosphate</keyword>
<name>A0ABU7WPT2_9ACTN</name>
<dbReference type="InterPro" id="IPR000653">
    <property type="entry name" value="DegT/StrS_aminotransferase"/>
</dbReference>
<evidence type="ECO:0000256" key="5">
    <source>
        <dbReference type="ARBA" id="ARBA00038398"/>
    </source>
</evidence>
<proteinExistence type="inferred from homology"/>
<dbReference type="PIRSF" id="PIRSF000390">
    <property type="entry name" value="PLP_StrS"/>
    <property type="match status" value="1"/>
</dbReference>
<keyword evidence="2 7" id="KW-0032">Aminotransferase</keyword>
<comment type="caution">
    <text evidence="7">The sequence shown here is derived from an EMBL/GenBank/DDBJ whole genome shotgun (WGS) entry which is preliminary data.</text>
</comment>
<dbReference type="Pfam" id="PF01041">
    <property type="entry name" value="DegT_DnrJ_EryC1"/>
    <property type="match status" value="1"/>
</dbReference>
<organism evidence="7 8">
    <name type="scientific">Streptomyces chrestomyceticus</name>
    <dbReference type="NCBI Taxonomy" id="68185"/>
    <lineage>
        <taxon>Bacteria</taxon>
        <taxon>Bacillati</taxon>
        <taxon>Actinomycetota</taxon>
        <taxon>Actinomycetes</taxon>
        <taxon>Kitasatosporales</taxon>
        <taxon>Streptomycetaceae</taxon>
        <taxon>Streptomyces</taxon>
    </lineage>
</organism>
<evidence type="ECO:0000256" key="3">
    <source>
        <dbReference type="ARBA" id="ARBA00022679"/>
    </source>
</evidence>
<dbReference type="InterPro" id="IPR015422">
    <property type="entry name" value="PyrdxlP-dep_Trfase_small"/>
</dbReference>
<dbReference type="GO" id="GO:0008483">
    <property type="term" value="F:transaminase activity"/>
    <property type="evidence" value="ECO:0007669"/>
    <property type="project" value="UniProtKB-KW"/>
</dbReference>
<evidence type="ECO:0000313" key="7">
    <source>
        <dbReference type="EMBL" id="MEF3113530.1"/>
    </source>
</evidence>
<accession>A0ABU7WPT2</accession>
<dbReference type="Proteomes" id="UP001348265">
    <property type="component" value="Unassembled WGS sequence"/>
</dbReference>
<dbReference type="Gene3D" id="3.90.1150.10">
    <property type="entry name" value="Aspartate Aminotransferase, domain 1"/>
    <property type="match status" value="1"/>
</dbReference>
<sequence length="397" mass="42011">MDLPAILGGTPAAVLPERDGTEVTASEAAAVQRCLDQTPLTTLFGGHEIGQFEDAFARRMGSPHAVAVSSGTTALNAALVAAGVRPGDEVIVTPFSFVASVSVVLQAGARPVFADIHPDTFTLDPADVARRITSRTKAILPVHICGYPADMEALNALALEHGLVVVEDCAAAHGARVGDQHVGTLGDFGCFSFNIGKVLRTGEGGMVLTSDPEAAHALRELRVNGISQNPAPNGIARFGFNYSMAQPLAAIGVEQVGRLDEVLAARASAGRRFAEGVTRRGLFTPPDLPDRKRVHYFTPFLLPEALAPHREALYRALVAEGVPASKSCPEPLYRIGYLRPYAPDPGLPVAEDVCRRVIAVDPRPTYNDATMDSILHSLDKVLAHADEIARAGREVAA</sequence>
<keyword evidence="8" id="KW-1185">Reference proteome</keyword>
<dbReference type="RefSeq" id="WP_331786155.1">
    <property type="nucleotide sequence ID" value="NZ_JAVFKM010000004.1"/>
</dbReference>
<dbReference type="InterPro" id="IPR015424">
    <property type="entry name" value="PyrdxlP-dep_Trfase"/>
</dbReference>
<comment type="cofactor">
    <cofactor evidence="1">
        <name>pyridoxal 5'-phosphate</name>
        <dbReference type="ChEBI" id="CHEBI:597326"/>
    </cofactor>
</comment>
<keyword evidence="3 7" id="KW-0808">Transferase</keyword>
<evidence type="ECO:0000256" key="1">
    <source>
        <dbReference type="ARBA" id="ARBA00001933"/>
    </source>
</evidence>
<evidence type="ECO:0000256" key="2">
    <source>
        <dbReference type="ARBA" id="ARBA00022576"/>
    </source>
</evidence>
<evidence type="ECO:0000256" key="6">
    <source>
        <dbReference type="RuleBase" id="RU004508"/>
    </source>
</evidence>
<dbReference type="InterPro" id="IPR015421">
    <property type="entry name" value="PyrdxlP-dep_Trfase_major"/>
</dbReference>
<dbReference type="PANTHER" id="PTHR30244:SF34">
    <property type="entry name" value="DTDP-4-AMINO-4,6-DIDEOXYGALACTOSE TRANSAMINASE"/>
    <property type="match status" value="1"/>
</dbReference>
<dbReference type="PANTHER" id="PTHR30244">
    <property type="entry name" value="TRANSAMINASE"/>
    <property type="match status" value="1"/>
</dbReference>
<dbReference type="EC" id="2.6.1.-" evidence="7"/>
<dbReference type="SUPFAM" id="SSF53383">
    <property type="entry name" value="PLP-dependent transferases"/>
    <property type="match status" value="1"/>
</dbReference>
<protein>
    <submittedName>
        <fullName evidence="7">DegT/DnrJ/EryC1/StrS family aminotransferase</fullName>
        <ecNumber evidence="7">2.6.1.-</ecNumber>
    </submittedName>
</protein>
<gene>
    <name evidence="7" type="ORF">RB636_10010</name>
</gene>
<evidence type="ECO:0000313" key="8">
    <source>
        <dbReference type="Proteomes" id="UP001348265"/>
    </source>
</evidence>
<reference evidence="7 8" key="1">
    <citation type="submission" date="2023-08" db="EMBL/GenBank/DDBJ databases">
        <authorList>
            <person name="Sharma P."/>
            <person name="Verma V."/>
            <person name="Mohan M.K."/>
            <person name="Dubey A.K."/>
        </authorList>
    </citation>
    <scope>NUCLEOTIDE SEQUENCE [LARGE SCALE GENOMIC DNA]</scope>
    <source>
        <strain evidence="7 8">ADP4</strain>
    </source>
</reference>
<evidence type="ECO:0000256" key="4">
    <source>
        <dbReference type="ARBA" id="ARBA00022898"/>
    </source>
</evidence>
<comment type="similarity">
    <text evidence="5">Belongs to the DegT/DnrJ/EryC1 family. L-glutamine:2-deoxy-scyllo-inosose/scyllo-inosose aminotransferase subfamily.</text>
</comment>
<dbReference type="CDD" id="cd00616">
    <property type="entry name" value="AHBA_syn"/>
    <property type="match status" value="1"/>
</dbReference>
<dbReference type="EMBL" id="JAVFKM010000004">
    <property type="protein sequence ID" value="MEF3113530.1"/>
    <property type="molecule type" value="Genomic_DNA"/>
</dbReference>
<dbReference type="Gene3D" id="3.40.640.10">
    <property type="entry name" value="Type I PLP-dependent aspartate aminotransferase-like (Major domain)"/>
    <property type="match status" value="1"/>
</dbReference>